<keyword evidence="2" id="KW-1185">Reference proteome</keyword>
<dbReference type="STRING" id="658196.A0A397SBQ1"/>
<evidence type="ECO:0000313" key="2">
    <source>
        <dbReference type="Proteomes" id="UP000265703"/>
    </source>
</evidence>
<reference evidence="1 2" key="1">
    <citation type="submission" date="2018-06" db="EMBL/GenBank/DDBJ databases">
        <title>Comparative genomics reveals the genomic features of Rhizophagus irregularis, R. cerebriforme, R. diaphanum and Gigaspora rosea, and their symbiotic lifestyle signature.</title>
        <authorList>
            <person name="Morin E."/>
            <person name="San Clemente H."/>
            <person name="Chen E.C.H."/>
            <person name="De La Providencia I."/>
            <person name="Hainaut M."/>
            <person name="Kuo A."/>
            <person name="Kohler A."/>
            <person name="Murat C."/>
            <person name="Tang N."/>
            <person name="Roy S."/>
            <person name="Loubradou J."/>
            <person name="Henrissat B."/>
            <person name="Grigoriev I.V."/>
            <person name="Corradi N."/>
            <person name="Roux C."/>
            <person name="Martin F.M."/>
        </authorList>
    </citation>
    <scope>NUCLEOTIDE SEQUENCE [LARGE SCALE GENOMIC DNA]</scope>
    <source>
        <strain evidence="1 2">DAOM 227022</strain>
    </source>
</reference>
<protein>
    <submittedName>
        <fullName evidence="1">Uncharacterized protein</fullName>
    </submittedName>
</protein>
<gene>
    <name evidence="1" type="ORF">C1645_837019</name>
</gene>
<dbReference type="OrthoDB" id="2479247at2759"/>
<evidence type="ECO:0000313" key="1">
    <source>
        <dbReference type="EMBL" id="RIA81437.1"/>
    </source>
</evidence>
<dbReference type="EMBL" id="QKYT01000798">
    <property type="protein sequence ID" value="RIA81437.1"/>
    <property type="molecule type" value="Genomic_DNA"/>
</dbReference>
<accession>A0A397SBQ1</accession>
<organism evidence="1 2">
    <name type="scientific">Glomus cerebriforme</name>
    <dbReference type="NCBI Taxonomy" id="658196"/>
    <lineage>
        <taxon>Eukaryota</taxon>
        <taxon>Fungi</taxon>
        <taxon>Fungi incertae sedis</taxon>
        <taxon>Mucoromycota</taxon>
        <taxon>Glomeromycotina</taxon>
        <taxon>Glomeromycetes</taxon>
        <taxon>Glomerales</taxon>
        <taxon>Glomeraceae</taxon>
        <taxon>Glomus</taxon>
    </lineage>
</organism>
<comment type="caution">
    <text evidence="1">The sequence shown here is derived from an EMBL/GenBank/DDBJ whole genome shotgun (WGS) entry which is preliminary data.</text>
</comment>
<name>A0A397SBQ1_9GLOM</name>
<dbReference type="Proteomes" id="UP000265703">
    <property type="component" value="Unassembled WGS sequence"/>
</dbReference>
<dbReference type="AlphaFoldDB" id="A0A397SBQ1"/>
<sequence>MSNIRNELVFAAIEKSYFFLDYNIHNDLYKRHEFQKQTIIADKSLTNDEKYEPIKELNEYHDYIKVQII</sequence>
<proteinExistence type="predicted"/>